<evidence type="ECO:0000256" key="1">
    <source>
        <dbReference type="SAM" id="MobiDB-lite"/>
    </source>
</evidence>
<dbReference type="Proteomes" id="UP001151760">
    <property type="component" value="Unassembled WGS sequence"/>
</dbReference>
<dbReference type="EMBL" id="BQNB010014660">
    <property type="protein sequence ID" value="GJT30869.1"/>
    <property type="molecule type" value="Genomic_DNA"/>
</dbReference>
<sequence>MNPKFLKSPTFPNEERNREFAHKSAGLFFRDKHKWKNPDFTQARRNGGRPIDLDGEPALFGDDPIPHPSGAPRPSKSQRSSNSSATSVSTKKQSTDLMKQKMAIDPTMNPADAAKIEEMKDAIRVARYWKKKAAAAGQSGTAAGHSGTAAGQSGTRAWGPNGNNFLGGFEKIADSYVRESYTREDFRKK</sequence>
<keyword evidence="3" id="KW-1185">Reference proteome</keyword>
<comment type="caution">
    <text evidence="2">The sequence shown here is derived from an EMBL/GenBank/DDBJ whole genome shotgun (WGS) entry which is preliminary data.</text>
</comment>
<evidence type="ECO:0000313" key="2">
    <source>
        <dbReference type="EMBL" id="GJT30869.1"/>
    </source>
</evidence>
<evidence type="ECO:0000313" key="3">
    <source>
        <dbReference type="Proteomes" id="UP001151760"/>
    </source>
</evidence>
<feature type="region of interest" description="Disordered" evidence="1">
    <location>
        <begin position="135"/>
        <end position="158"/>
    </location>
</feature>
<feature type="compositionally biased region" description="Low complexity" evidence="1">
    <location>
        <begin position="75"/>
        <end position="89"/>
    </location>
</feature>
<feature type="region of interest" description="Disordered" evidence="1">
    <location>
        <begin position="32"/>
        <end position="110"/>
    </location>
</feature>
<feature type="compositionally biased region" description="Low complexity" evidence="1">
    <location>
        <begin position="135"/>
        <end position="155"/>
    </location>
</feature>
<gene>
    <name evidence="2" type="ORF">Tco_0911144</name>
</gene>
<accession>A0ABQ5D163</accession>
<reference evidence="2" key="2">
    <citation type="submission" date="2022-01" db="EMBL/GenBank/DDBJ databases">
        <authorList>
            <person name="Yamashiro T."/>
            <person name="Shiraishi A."/>
            <person name="Satake H."/>
            <person name="Nakayama K."/>
        </authorList>
    </citation>
    <scope>NUCLEOTIDE SEQUENCE</scope>
</reference>
<name>A0ABQ5D163_9ASTR</name>
<proteinExistence type="predicted"/>
<protein>
    <submittedName>
        <fullName evidence="2">Uncharacterized protein</fullName>
    </submittedName>
</protein>
<reference evidence="2" key="1">
    <citation type="journal article" date="2022" name="Int. J. Mol. Sci.">
        <title>Draft Genome of Tanacetum Coccineum: Genomic Comparison of Closely Related Tanacetum-Family Plants.</title>
        <authorList>
            <person name="Yamashiro T."/>
            <person name="Shiraishi A."/>
            <person name="Nakayama K."/>
            <person name="Satake H."/>
        </authorList>
    </citation>
    <scope>NUCLEOTIDE SEQUENCE</scope>
</reference>
<organism evidence="2 3">
    <name type="scientific">Tanacetum coccineum</name>
    <dbReference type="NCBI Taxonomy" id="301880"/>
    <lineage>
        <taxon>Eukaryota</taxon>
        <taxon>Viridiplantae</taxon>
        <taxon>Streptophyta</taxon>
        <taxon>Embryophyta</taxon>
        <taxon>Tracheophyta</taxon>
        <taxon>Spermatophyta</taxon>
        <taxon>Magnoliopsida</taxon>
        <taxon>eudicotyledons</taxon>
        <taxon>Gunneridae</taxon>
        <taxon>Pentapetalae</taxon>
        <taxon>asterids</taxon>
        <taxon>campanulids</taxon>
        <taxon>Asterales</taxon>
        <taxon>Asteraceae</taxon>
        <taxon>Asteroideae</taxon>
        <taxon>Anthemideae</taxon>
        <taxon>Anthemidinae</taxon>
        <taxon>Tanacetum</taxon>
    </lineage>
</organism>